<evidence type="ECO:0000313" key="1">
    <source>
        <dbReference type="EMBL" id="SDH88348.1"/>
    </source>
</evidence>
<evidence type="ECO:0008006" key="3">
    <source>
        <dbReference type="Google" id="ProtNLM"/>
    </source>
</evidence>
<name>A0A1G8G1Q8_9GAMM</name>
<evidence type="ECO:0000313" key="2">
    <source>
        <dbReference type="Proteomes" id="UP000198606"/>
    </source>
</evidence>
<proteinExistence type="predicted"/>
<dbReference type="PROSITE" id="PS51257">
    <property type="entry name" value="PROKAR_LIPOPROTEIN"/>
    <property type="match status" value="1"/>
</dbReference>
<dbReference type="AlphaFoldDB" id="A0A1G8G1Q8"/>
<dbReference type="EMBL" id="FNDG01000008">
    <property type="protein sequence ID" value="SDH88348.1"/>
    <property type="molecule type" value="Genomic_DNA"/>
</dbReference>
<organism evidence="1 2">
    <name type="scientific">Phytopseudomonas flavescens</name>
    <dbReference type="NCBI Taxonomy" id="29435"/>
    <lineage>
        <taxon>Bacteria</taxon>
        <taxon>Pseudomonadati</taxon>
        <taxon>Pseudomonadota</taxon>
        <taxon>Gammaproteobacteria</taxon>
        <taxon>Pseudomonadales</taxon>
        <taxon>Pseudomonadaceae</taxon>
        <taxon>Phytopseudomonas</taxon>
    </lineage>
</organism>
<accession>A0A1G8G1Q8</accession>
<dbReference type="STRING" id="29435.SAMN05216588_108150"/>
<protein>
    <recommendedName>
        <fullName evidence="3">DUF4440 domain-containing protein</fullName>
    </recommendedName>
</protein>
<gene>
    <name evidence="1" type="ORF">SAMN05216588_108150</name>
</gene>
<sequence>MKKEFSMSIGKFALPLLFAILLTGCRTDDDPQATLETAVQQLQDNLEAKKTAAVLDQLHGEFLAQQVNDRDWAKRTMTLLFLRHNNIKVLALSKNSRIDTTYRDKGYTDAQVALVGAEGLIPDSARHFSVKLEWWQDDGEWKLARLEWD</sequence>
<dbReference type="Proteomes" id="UP000198606">
    <property type="component" value="Unassembled WGS sequence"/>
</dbReference>
<reference evidence="1 2" key="1">
    <citation type="submission" date="2016-10" db="EMBL/GenBank/DDBJ databases">
        <authorList>
            <person name="de Groot N.N."/>
        </authorList>
    </citation>
    <scope>NUCLEOTIDE SEQUENCE [LARGE SCALE GENOMIC DNA]</scope>
    <source>
        <strain evidence="1 2">LMG 18387</strain>
    </source>
</reference>